<evidence type="ECO:0000256" key="1">
    <source>
        <dbReference type="SAM" id="MobiDB-lite"/>
    </source>
</evidence>
<feature type="compositionally biased region" description="Low complexity" evidence="1">
    <location>
        <begin position="233"/>
        <end position="248"/>
    </location>
</feature>
<dbReference type="EMBL" id="AMRI01000003">
    <property type="protein sequence ID" value="EKE77094.1"/>
    <property type="molecule type" value="Genomic_DNA"/>
</dbReference>
<proteinExistence type="predicted"/>
<name>K2K2K2_9GAMM</name>
<dbReference type="OrthoDB" id="6189127at2"/>
<dbReference type="STRING" id="745411.B3C1_02775"/>
<keyword evidence="3" id="KW-1185">Reference proteome</keyword>
<feature type="compositionally biased region" description="Low complexity" evidence="1">
    <location>
        <begin position="290"/>
        <end position="301"/>
    </location>
</feature>
<protein>
    <submittedName>
        <fullName evidence="2">Sporulation domain-containing protein</fullName>
    </submittedName>
</protein>
<gene>
    <name evidence="2" type="ORF">B3C1_02775</name>
</gene>
<organism evidence="2 3">
    <name type="scientific">Gallaecimonas xiamenensis 3-C-1</name>
    <dbReference type="NCBI Taxonomy" id="745411"/>
    <lineage>
        <taxon>Bacteria</taxon>
        <taxon>Pseudomonadati</taxon>
        <taxon>Pseudomonadota</taxon>
        <taxon>Gammaproteobacteria</taxon>
        <taxon>Enterobacterales</taxon>
        <taxon>Gallaecimonadaceae</taxon>
        <taxon>Gallaecimonas</taxon>
    </lineage>
</organism>
<dbReference type="GO" id="GO:0042834">
    <property type="term" value="F:peptidoglycan binding"/>
    <property type="evidence" value="ECO:0007669"/>
    <property type="project" value="InterPro"/>
</dbReference>
<sequence>MSDALEDLLARARHLLHFGQDPVIIVEPDSANRSHILNRLLDSLPERQDAALLRCKKAAGVRKLRTDLLSQWFQDPVFNPDDTLADSYLRLRTQPAHRLLLIDSAVPVESALLQEWLVLKDEVDDGMGLLLLVPRRQDVPRLNWQPIWLGEEAPQEQEAPAPVKGLKVGLIGTVAVAVLAALGVVLSQETNDDAPTERQAVTLPAAQPLQPVEQAASNEAGENPNTEVLRQPEPAQAEAPVPEPAAQEAADEPVEATPVQVEIAQDPAAQETLPEPAATVSAQPEPQPKPQTTLQPKPQAPVKVTWPQSVPDRHFALQLMGGRDKAKVLESMDGQGVKDWHLVEVLRQGKAFYIIVQGDYPNLDAARSAIKTLPATFRQAGAWPKRYDKIKAEIAAGKS</sequence>
<reference evidence="2 3" key="1">
    <citation type="journal article" date="2012" name="J. Bacteriol.">
        <title>Genome Sequence of Gallaecimonas xiamenensis Type Strain 3-C-1.</title>
        <authorList>
            <person name="Lai Q."/>
            <person name="Wang L."/>
            <person name="Wang W."/>
            <person name="Shao Z."/>
        </authorList>
    </citation>
    <scope>NUCLEOTIDE SEQUENCE [LARGE SCALE GENOMIC DNA]</scope>
    <source>
        <strain evidence="2 3">3-C-1</strain>
    </source>
</reference>
<evidence type="ECO:0000313" key="3">
    <source>
        <dbReference type="Proteomes" id="UP000006755"/>
    </source>
</evidence>
<accession>K2K2K2</accession>
<evidence type="ECO:0000313" key="2">
    <source>
        <dbReference type="EMBL" id="EKE77094.1"/>
    </source>
</evidence>
<comment type="caution">
    <text evidence="2">The sequence shown here is derived from an EMBL/GenBank/DDBJ whole genome shotgun (WGS) entry which is preliminary data.</text>
</comment>
<dbReference type="Gene3D" id="3.30.70.1070">
    <property type="entry name" value="Sporulation related repeat"/>
    <property type="match status" value="1"/>
</dbReference>
<dbReference type="AlphaFoldDB" id="K2K2K2"/>
<dbReference type="Proteomes" id="UP000006755">
    <property type="component" value="Unassembled WGS sequence"/>
</dbReference>
<feature type="region of interest" description="Disordered" evidence="1">
    <location>
        <begin position="233"/>
        <end position="305"/>
    </location>
</feature>
<dbReference type="InterPro" id="IPR036680">
    <property type="entry name" value="SPOR-like_sf"/>
</dbReference>
<dbReference type="eggNOG" id="COG3266">
    <property type="taxonomic scope" value="Bacteria"/>
</dbReference>
<dbReference type="RefSeq" id="WP_008482763.1">
    <property type="nucleotide sequence ID" value="NZ_AMRI01000003.1"/>
</dbReference>